<sequence length="175" mass="20040">MRLLFLFLSINLIIGCKTSQIVPENYSAIKSINWQSGCIPESACAAEIMGNKKMILIKDEVSNQIYPQFVADSSKQIIKLTSRINADKMHLDQHYFEDIYIELPNKYYPIKATNIELLQYKVLLHKSCYCRGEAGYYAIQNGELNISDKSLSLSFIVPEANIRLNKIQVKLNTNR</sequence>
<evidence type="ECO:0000313" key="2">
    <source>
        <dbReference type="Proteomes" id="UP001597357"/>
    </source>
</evidence>
<reference evidence="2" key="1">
    <citation type="journal article" date="2019" name="Int. J. Syst. Evol. Microbiol.">
        <title>The Global Catalogue of Microorganisms (GCM) 10K type strain sequencing project: providing services to taxonomists for standard genome sequencing and annotation.</title>
        <authorList>
            <consortium name="The Broad Institute Genomics Platform"/>
            <consortium name="The Broad Institute Genome Sequencing Center for Infectious Disease"/>
            <person name="Wu L."/>
            <person name="Ma J."/>
        </authorList>
    </citation>
    <scope>NUCLEOTIDE SEQUENCE [LARGE SCALE GENOMIC DNA]</scope>
    <source>
        <strain evidence="2">KCTC 42255</strain>
    </source>
</reference>
<comment type="caution">
    <text evidence="1">The sequence shown here is derived from an EMBL/GenBank/DDBJ whole genome shotgun (WGS) entry which is preliminary data.</text>
</comment>
<proteinExistence type="predicted"/>
<protein>
    <submittedName>
        <fullName evidence="1">Uncharacterized protein</fullName>
    </submittedName>
</protein>
<organism evidence="1 2">
    <name type="scientific">Mesonia sediminis</name>
    <dbReference type="NCBI Taxonomy" id="1703946"/>
    <lineage>
        <taxon>Bacteria</taxon>
        <taxon>Pseudomonadati</taxon>
        <taxon>Bacteroidota</taxon>
        <taxon>Flavobacteriia</taxon>
        <taxon>Flavobacteriales</taxon>
        <taxon>Flavobacteriaceae</taxon>
        <taxon>Mesonia</taxon>
    </lineage>
</organism>
<evidence type="ECO:0000313" key="1">
    <source>
        <dbReference type="EMBL" id="MFD2697191.1"/>
    </source>
</evidence>
<dbReference type="EMBL" id="JBHULZ010000023">
    <property type="protein sequence ID" value="MFD2697191.1"/>
    <property type="molecule type" value="Genomic_DNA"/>
</dbReference>
<name>A0ABW5SBZ5_9FLAO</name>
<keyword evidence="2" id="KW-1185">Reference proteome</keyword>
<dbReference type="RefSeq" id="WP_379044592.1">
    <property type="nucleotide sequence ID" value="NZ_JBHULZ010000023.1"/>
</dbReference>
<accession>A0ABW5SBZ5</accession>
<gene>
    <name evidence="1" type="ORF">ACFSQ0_04235</name>
</gene>
<dbReference type="Proteomes" id="UP001597357">
    <property type="component" value="Unassembled WGS sequence"/>
</dbReference>
<dbReference type="PROSITE" id="PS51257">
    <property type="entry name" value="PROKAR_LIPOPROTEIN"/>
    <property type="match status" value="1"/>
</dbReference>